<feature type="region of interest" description="Disordered" evidence="2">
    <location>
        <begin position="165"/>
        <end position="192"/>
    </location>
</feature>
<reference evidence="3 4" key="1">
    <citation type="submission" date="2013-08" db="EMBL/GenBank/DDBJ databases">
        <authorList>
            <person name="Weinstock G."/>
            <person name="Sodergren E."/>
            <person name="Wylie T."/>
            <person name="Fulton L."/>
            <person name="Fulton R."/>
            <person name="Fronick C."/>
            <person name="O'Laughlin M."/>
            <person name="Godfrey J."/>
            <person name="Miner T."/>
            <person name="Herter B."/>
            <person name="Appelbaum E."/>
            <person name="Cordes M."/>
            <person name="Lek S."/>
            <person name="Wollam A."/>
            <person name="Pepin K.H."/>
            <person name="Palsikar V.B."/>
            <person name="Mitreva M."/>
            <person name="Wilson R.K."/>
        </authorList>
    </citation>
    <scope>NUCLEOTIDE SEQUENCE [LARGE SCALE GENOMIC DNA]</scope>
    <source>
        <strain evidence="3 4">ATCC 700332</strain>
    </source>
</reference>
<keyword evidence="4" id="KW-1185">Reference proteome</keyword>
<dbReference type="InterPro" id="IPR019734">
    <property type="entry name" value="TPR_rpt"/>
</dbReference>
<gene>
    <name evidence="3" type="ORF">HMPREF9193_00862</name>
</gene>
<evidence type="ECO:0000256" key="2">
    <source>
        <dbReference type="SAM" id="MobiDB-lite"/>
    </source>
</evidence>
<evidence type="ECO:0000256" key="1">
    <source>
        <dbReference type="PROSITE-ProRule" id="PRU00339"/>
    </source>
</evidence>
<organism evidence="3 4">
    <name type="scientific">Treponema lecithinolyticum ATCC 700332</name>
    <dbReference type="NCBI Taxonomy" id="1321815"/>
    <lineage>
        <taxon>Bacteria</taxon>
        <taxon>Pseudomonadati</taxon>
        <taxon>Spirochaetota</taxon>
        <taxon>Spirochaetia</taxon>
        <taxon>Spirochaetales</taxon>
        <taxon>Treponemataceae</taxon>
        <taxon>Treponema</taxon>
    </lineage>
</organism>
<dbReference type="PROSITE" id="PS50005">
    <property type="entry name" value="TPR"/>
    <property type="match status" value="1"/>
</dbReference>
<accession>A0ABN0NZY9</accession>
<dbReference type="InterPro" id="IPR011990">
    <property type="entry name" value="TPR-like_helical_dom_sf"/>
</dbReference>
<name>A0ABN0NZY9_TRELE</name>
<dbReference type="SUPFAM" id="SSF48452">
    <property type="entry name" value="TPR-like"/>
    <property type="match status" value="1"/>
</dbReference>
<comment type="caution">
    <text evidence="3">The sequence shown here is derived from an EMBL/GenBank/DDBJ whole genome shotgun (WGS) entry which is preliminary data.</text>
</comment>
<evidence type="ECO:0000313" key="4">
    <source>
        <dbReference type="Proteomes" id="UP000016649"/>
    </source>
</evidence>
<evidence type="ECO:0000313" key="3">
    <source>
        <dbReference type="EMBL" id="ERJ93573.1"/>
    </source>
</evidence>
<keyword evidence="1" id="KW-0802">TPR repeat</keyword>
<dbReference type="EMBL" id="AWVH01000024">
    <property type="protein sequence ID" value="ERJ93573.1"/>
    <property type="molecule type" value="Genomic_DNA"/>
</dbReference>
<dbReference type="Proteomes" id="UP000016649">
    <property type="component" value="Unassembled WGS sequence"/>
</dbReference>
<dbReference type="Pfam" id="PF13174">
    <property type="entry name" value="TPR_6"/>
    <property type="match status" value="1"/>
</dbReference>
<proteinExistence type="predicted"/>
<feature type="repeat" description="TPR" evidence="1">
    <location>
        <begin position="15"/>
        <end position="48"/>
    </location>
</feature>
<dbReference type="Gene3D" id="1.25.40.10">
    <property type="entry name" value="Tetratricopeptide repeat domain"/>
    <property type="match status" value="1"/>
</dbReference>
<protein>
    <submittedName>
        <fullName evidence="3">Tetratricopeptide repeat protein</fullName>
    </submittedName>
</protein>
<sequence length="192" mass="21146">MRKAYSAPSAIADLGAEYYLLADLYAELGKHDKAVELYKKAAATGIKSDTELRFKIARNSALAKNWDEALKEYQALAKLDDKNLILKKSIAWIYGQKGDLLKAETLYAALYAEYPYDKDICVNYILVSAALDKTEQAKEVLLAYTKQYPGESGIADLEKAINKEKVSASGGGQNELRSAGERQSVPARALNN</sequence>